<accession>A0ABR2B848</accession>
<evidence type="ECO:0000313" key="3">
    <source>
        <dbReference type="Proteomes" id="UP001472677"/>
    </source>
</evidence>
<evidence type="ECO:0000313" key="2">
    <source>
        <dbReference type="EMBL" id="KAK8502928.1"/>
    </source>
</evidence>
<dbReference type="EMBL" id="JBBPBM010000159">
    <property type="protein sequence ID" value="KAK8502928.1"/>
    <property type="molecule type" value="Genomic_DNA"/>
</dbReference>
<keyword evidence="3" id="KW-1185">Reference proteome</keyword>
<dbReference type="Proteomes" id="UP001472677">
    <property type="component" value="Unassembled WGS sequence"/>
</dbReference>
<gene>
    <name evidence="2" type="ORF">V6N12_054154</name>
</gene>
<proteinExistence type="predicted"/>
<protein>
    <recommendedName>
        <fullName evidence="4">MBD domain-containing protein</fullName>
    </recommendedName>
</protein>
<evidence type="ECO:0008006" key="4">
    <source>
        <dbReference type="Google" id="ProtNLM"/>
    </source>
</evidence>
<comment type="caution">
    <text evidence="2">The sequence shown here is derived from an EMBL/GenBank/DDBJ whole genome shotgun (WGS) entry which is preliminary data.</text>
</comment>
<reference evidence="2 3" key="1">
    <citation type="journal article" date="2024" name="G3 (Bethesda)">
        <title>Genome assembly of Hibiscus sabdariffa L. provides insights into metabolisms of medicinal natural products.</title>
        <authorList>
            <person name="Kim T."/>
        </authorList>
    </citation>
    <scope>NUCLEOTIDE SEQUENCE [LARGE SCALE GENOMIC DNA]</scope>
    <source>
        <strain evidence="2">TK-2024</strain>
        <tissue evidence="2">Old leaves</tissue>
    </source>
</reference>
<evidence type="ECO:0000256" key="1">
    <source>
        <dbReference type="SAM" id="MobiDB-lite"/>
    </source>
</evidence>
<name>A0ABR2B848_9ROSI</name>
<dbReference type="Gene3D" id="3.30.890.10">
    <property type="entry name" value="Methyl-cpg-binding Protein 2, Chain A"/>
    <property type="match status" value="1"/>
</dbReference>
<feature type="region of interest" description="Disordered" evidence="1">
    <location>
        <begin position="159"/>
        <end position="189"/>
    </location>
</feature>
<organism evidence="2 3">
    <name type="scientific">Hibiscus sabdariffa</name>
    <name type="common">roselle</name>
    <dbReference type="NCBI Taxonomy" id="183260"/>
    <lineage>
        <taxon>Eukaryota</taxon>
        <taxon>Viridiplantae</taxon>
        <taxon>Streptophyta</taxon>
        <taxon>Embryophyta</taxon>
        <taxon>Tracheophyta</taxon>
        <taxon>Spermatophyta</taxon>
        <taxon>Magnoliopsida</taxon>
        <taxon>eudicotyledons</taxon>
        <taxon>Gunneridae</taxon>
        <taxon>Pentapetalae</taxon>
        <taxon>rosids</taxon>
        <taxon>malvids</taxon>
        <taxon>Malvales</taxon>
        <taxon>Malvaceae</taxon>
        <taxon>Malvoideae</taxon>
        <taxon>Hibiscus</taxon>
    </lineage>
</organism>
<sequence>MESSVSATLVDMILNLPLKCKDGGYFSGPLIFAVCQYPLELDCHLSEHGKDSPGQVPDLWKFIIKKQKDGSSLSYYVCQESGQKFYSYQDLMRYVNHAKATELSIYADDFVPLKTACKSKKRANTPEPSEKNLDSDESIFALPPITSLDFLDDMSPAEFKMLSDSGKPKPEKNPTSSESCKGKAKKQKK</sequence>